<evidence type="ECO:0000256" key="1">
    <source>
        <dbReference type="SAM" id="MobiDB-lite"/>
    </source>
</evidence>
<feature type="region of interest" description="Disordered" evidence="1">
    <location>
        <begin position="53"/>
        <end position="84"/>
    </location>
</feature>
<dbReference type="RefSeq" id="XP_013069099.2">
    <property type="nucleotide sequence ID" value="XM_013213645.2"/>
</dbReference>
<feature type="compositionally biased region" description="Polar residues" evidence="1">
    <location>
        <begin position="67"/>
        <end position="80"/>
    </location>
</feature>
<feature type="region of interest" description="Disordered" evidence="1">
    <location>
        <begin position="325"/>
        <end position="430"/>
    </location>
</feature>
<evidence type="ECO:0000313" key="2">
    <source>
        <dbReference type="EnsemblMetazoa" id="BGLB024539-PA"/>
    </source>
</evidence>
<dbReference type="OrthoDB" id="6157052at2759"/>
<feature type="compositionally biased region" description="Polar residues" evidence="1">
    <location>
        <begin position="393"/>
        <end position="407"/>
    </location>
</feature>
<reference evidence="2" key="1">
    <citation type="submission" date="2020-05" db="UniProtKB">
        <authorList>
            <consortium name="EnsemblMetazoa"/>
        </authorList>
    </citation>
    <scope>IDENTIFICATION</scope>
    <source>
        <strain evidence="2">BB02</strain>
    </source>
</reference>
<proteinExistence type="predicted"/>
<dbReference type="KEGG" id="bgt:106056792"/>
<evidence type="ECO:0000313" key="3">
    <source>
        <dbReference type="Proteomes" id="UP000076420"/>
    </source>
</evidence>
<gene>
    <name evidence="2" type="primary">106056792</name>
</gene>
<protein>
    <submittedName>
        <fullName evidence="2">Uncharacterized protein</fullName>
    </submittedName>
</protein>
<dbReference type="AlphaFoldDB" id="A0A2C9KX43"/>
<dbReference type="EnsemblMetazoa" id="BGLB024539-RB">
    <property type="protein sequence ID" value="BGLB024539-PB"/>
    <property type="gene ID" value="BGLB024539"/>
</dbReference>
<dbReference type="Proteomes" id="UP000076420">
    <property type="component" value="Unassembled WGS sequence"/>
</dbReference>
<dbReference type="EnsemblMetazoa" id="BGLB024539-RA">
    <property type="protein sequence ID" value="BGLB024539-PA"/>
    <property type="gene ID" value="BGLB024539"/>
</dbReference>
<sequence length="430" mass="47083">MPNSRQPVLTGHDSKSTFKSKVFGDISKGRSFKIDDMSPEAKKAMLLTKMDSKEGASATHGSLAHNVKSTKNSNPKQTLPVTGDTRISGKASVKMSPLNINTADTSRFRKQTNSSFDSGINVTAPSRSTLSYTAKTFSLSDNNDVCDSGENNKNNNLEGPTLLAAAQSEKDLYKLDAETSRKVTDQNDGVALESARQDAEVNNEEAQVSSDKTFPKSFVLALDKALEEQCISRLRGDITDTVGLCETGKVRALNGGRLANAQEVVVNVCHDDDKEIVFHDDDDETLDTAKTISHIRVNIWMEYNKDFEPEHDTVSEVDYPTVYSEADKTKDDKESPNVLKATPKSPREKTLKPTTNKNLLKQIRTEGRAIGKDSNNNNSRSVGSSRSISGTNFSSRAASSKNGSVLTEDSKKSNSWSRKSEQSLRKISQK</sequence>
<feature type="compositionally biased region" description="Basic and acidic residues" evidence="1">
    <location>
        <begin position="325"/>
        <end position="335"/>
    </location>
</feature>
<dbReference type="VEuPathDB" id="VectorBase:BGLAX_046996"/>
<dbReference type="RefSeq" id="XP_013069098.2">
    <property type="nucleotide sequence ID" value="XM_013213644.2"/>
</dbReference>
<feature type="compositionally biased region" description="Basic and acidic residues" evidence="1">
    <location>
        <begin position="408"/>
        <end position="424"/>
    </location>
</feature>
<name>A0A2C9KX43_BIOGL</name>
<feature type="compositionally biased region" description="Low complexity" evidence="1">
    <location>
        <begin position="374"/>
        <end position="392"/>
    </location>
</feature>
<organism evidence="2 3">
    <name type="scientific">Biomphalaria glabrata</name>
    <name type="common">Bloodfluke planorb</name>
    <name type="synonym">Freshwater snail</name>
    <dbReference type="NCBI Taxonomy" id="6526"/>
    <lineage>
        <taxon>Eukaryota</taxon>
        <taxon>Metazoa</taxon>
        <taxon>Spiralia</taxon>
        <taxon>Lophotrochozoa</taxon>
        <taxon>Mollusca</taxon>
        <taxon>Gastropoda</taxon>
        <taxon>Heterobranchia</taxon>
        <taxon>Euthyneura</taxon>
        <taxon>Panpulmonata</taxon>
        <taxon>Hygrophila</taxon>
        <taxon>Lymnaeoidea</taxon>
        <taxon>Planorbidae</taxon>
        <taxon>Biomphalaria</taxon>
    </lineage>
</organism>
<accession>A0A2C9KX43</accession>
<dbReference type="VEuPathDB" id="VectorBase:BGLB024539"/>